<dbReference type="GO" id="GO:0000976">
    <property type="term" value="F:transcription cis-regulatory region binding"/>
    <property type="evidence" value="ECO:0007669"/>
    <property type="project" value="TreeGrafter"/>
</dbReference>
<evidence type="ECO:0000256" key="7">
    <source>
        <dbReference type="PROSITE-ProRule" id="PRU01091"/>
    </source>
</evidence>
<dbReference type="Pfam" id="PF00486">
    <property type="entry name" value="Trans_reg_C"/>
    <property type="match status" value="1"/>
</dbReference>
<comment type="caution">
    <text evidence="11">The sequence shown here is derived from an EMBL/GenBank/DDBJ whole genome shotgun (WGS) entry which is preliminary data.</text>
</comment>
<evidence type="ECO:0000256" key="2">
    <source>
        <dbReference type="ARBA" id="ARBA00023015"/>
    </source>
</evidence>
<dbReference type="GO" id="GO:0006355">
    <property type="term" value="P:regulation of DNA-templated transcription"/>
    <property type="evidence" value="ECO:0007669"/>
    <property type="project" value="InterPro"/>
</dbReference>
<dbReference type="EMBL" id="JAAGMB010000700">
    <property type="protein sequence ID" value="NEB20882.1"/>
    <property type="molecule type" value="Genomic_DNA"/>
</dbReference>
<dbReference type="PANTHER" id="PTHR48111">
    <property type="entry name" value="REGULATOR OF RPOS"/>
    <property type="match status" value="1"/>
</dbReference>
<dbReference type="InterPro" id="IPR011006">
    <property type="entry name" value="CheY-like_superfamily"/>
</dbReference>
<organism evidence="11 12">
    <name type="scientific">Streptomyces coelicoflavus</name>
    <dbReference type="NCBI Taxonomy" id="285562"/>
    <lineage>
        <taxon>Bacteria</taxon>
        <taxon>Bacillati</taxon>
        <taxon>Actinomycetota</taxon>
        <taxon>Actinomycetes</taxon>
        <taxon>Kitasatosporales</taxon>
        <taxon>Streptomycetaceae</taxon>
        <taxon>Streptomyces</taxon>
    </lineage>
</organism>
<dbReference type="GO" id="GO:0000156">
    <property type="term" value="F:phosphorelay response regulator activity"/>
    <property type="evidence" value="ECO:0007669"/>
    <property type="project" value="TreeGrafter"/>
</dbReference>
<accession>A0A6N9V0T7</accession>
<dbReference type="PROSITE" id="PS50110">
    <property type="entry name" value="RESPONSE_REGULATORY"/>
    <property type="match status" value="1"/>
</dbReference>
<feature type="DNA-binding region" description="OmpR/PhoB-type" evidence="7">
    <location>
        <begin position="152"/>
        <end position="252"/>
    </location>
</feature>
<protein>
    <recommendedName>
        <fullName evidence="5">Sensory transduction protein RegX3</fullName>
    </recommendedName>
</protein>
<keyword evidence="1 6" id="KW-0597">Phosphoprotein</keyword>
<dbReference type="InterPro" id="IPR016032">
    <property type="entry name" value="Sig_transdc_resp-reg_C-effctor"/>
</dbReference>
<evidence type="ECO:0000313" key="12">
    <source>
        <dbReference type="Proteomes" id="UP000469545"/>
    </source>
</evidence>
<evidence type="ECO:0000256" key="6">
    <source>
        <dbReference type="PROSITE-ProRule" id="PRU00169"/>
    </source>
</evidence>
<sequence length="252" mass="26894">MKLLVVEPNERVSVALGAALEEQGLEAVSASTGAAALSLLDRTRPDAVLLDLALADCDSFWLCGAIRATGSVPILVTSARDDHQSCVRALDLGADDYLVKPYNLAELLARTRAVVRRNGPADPPVAEGASRPGPTADTAEETLEDTAEEPLPDLLLAGRVRVDLRERAVLVDGAPTELPDEEFDILAALARRPGEALSADRIVEEIVRAQRVSLRATVPARLAALRDRLAPARLVDSPEDGLYSIRQAQPFA</sequence>
<feature type="domain" description="OmpR/PhoB-type" evidence="10">
    <location>
        <begin position="152"/>
        <end position="252"/>
    </location>
</feature>
<evidence type="ECO:0000259" key="10">
    <source>
        <dbReference type="PROSITE" id="PS51755"/>
    </source>
</evidence>
<proteinExistence type="predicted"/>
<dbReference type="PROSITE" id="PS51755">
    <property type="entry name" value="OMPR_PHOB"/>
    <property type="match status" value="1"/>
</dbReference>
<dbReference type="InterPro" id="IPR039420">
    <property type="entry name" value="WalR-like"/>
</dbReference>
<evidence type="ECO:0000256" key="4">
    <source>
        <dbReference type="ARBA" id="ARBA00023163"/>
    </source>
</evidence>
<dbReference type="SMART" id="SM00448">
    <property type="entry name" value="REC"/>
    <property type="match status" value="1"/>
</dbReference>
<evidence type="ECO:0000259" key="9">
    <source>
        <dbReference type="PROSITE" id="PS50110"/>
    </source>
</evidence>
<dbReference type="InterPro" id="IPR001867">
    <property type="entry name" value="OmpR/PhoB-type_DNA-bd"/>
</dbReference>
<dbReference type="SUPFAM" id="SSF46894">
    <property type="entry name" value="C-terminal effector domain of the bipartite response regulators"/>
    <property type="match status" value="1"/>
</dbReference>
<evidence type="ECO:0000256" key="8">
    <source>
        <dbReference type="SAM" id="MobiDB-lite"/>
    </source>
</evidence>
<gene>
    <name evidence="11" type="ORF">G3I46_31030</name>
</gene>
<feature type="region of interest" description="Disordered" evidence="8">
    <location>
        <begin position="118"/>
        <end position="148"/>
    </location>
</feature>
<dbReference type="Proteomes" id="UP000469545">
    <property type="component" value="Unassembled WGS sequence"/>
</dbReference>
<keyword evidence="2" id="KW-0805">Transcription regulation</keyword>
<dbReference type="Pfam" id="PF00072">
    <property type="entry name" value="Response_reg"/>
    <property type="match status" value="1"/>
</dbReference>
<keyword evidence="12" id="KW-1185">Reference proteome</keyword>
<name>A0A6N9V0T7_9ACTN</name>
<dbReference type="PANTHER" id="PTHR48111:SF72">
    <property type="entry name" value="SENSORY TRANSDUCTION PROTEIN REGX3"/>
    <property type="match status" value="1"/>
</dbReference>
<dbReference type="Gene3D" id="3.40.50.2300">
    <property type="match status" value="1"/>
</dbReference>
<dbReference type="InterPro" id="IPR001789">
    <property type="entry name" value="Sig_transdc_resp-reg_receiver"/>
</dbReference>
<keyword evidence="3 7" id="KW-0238">DNA-binding</keyword>
<dbReference type="SUPFAM" id="SSF52172">
    <property type="entry name" value="CheY-like"/>
    <property type="match status" value="1"/>
</dbReference>
<keyword evidence="4" id="KW-0804">Transcription</keyword>
<dbReference type="AlphaFoldDB" id="A0A6N9V0T7"/>
<evidence type="ECO:0000256" key="3">
    <source>
        <dbReference type="ARBA" id="ARBA00023125"/>
    </source>
</evidence>
<evidence type="ECO:0000256" key="5">
    <source>
        <dbReference type="ARBA" id="ARBA00041201"/>
    </source>
</evidence>
<evidence type="ECO:0000313" key="11">
    <source>
        <dbReference type="EMBL" id="NEB20882.1"/>
    </source>
</evidence>
<evidence type="ECO:0000256" key="1">
    <source>
        <dbReference type="ARBA" id="ARBA00022553"/>
    </source>
</evidence>
<reference evidence="11 12" key="1">
    <citation type="submission" date="2020-01" db="EMBL/GenBank/DDBJ databases">
        <title>Insect and environment-associated Actinomycetes.</title>
        <authorList>
            <person name="Currrie C."/>
            <person name="Chevrette M."/>
            <person name="Carlson C."/>
            <person name="Stubbendieck R."/>
            <person name="Wendt-Pienkowski E."/>
        </authorList>
    </citation>
    <scope>NUCLEOTIDE SEQUENCE [LARGE SCALE GENOMIC DNA]</scope>
    <source>
        <strain evidence="11 12">SID14172</strain>
    </source>
</reference>
<dbReference type="InterPro" id="IPR036388">
    <property type="entry name" value="WH-like_DNA-bd_sf"/>
</dbReference>
<dbReference type="Gene3D" id="6.10.250.690">
    <property type="match status" value="1"/>
</dbReference>
<dbReference type="GO" id="GO:0032993">
    <property type="term" value="C:protein-DNA complex"/>
    <property type="evidence" value="ECO:0007669"/>
    <property type="project" value="TreeGrafter"/>
</dbReference>
<dbReference type="RefSeq" id="WP_164142871.1">
    <property type="nucleotide sequence ID" value="NZ_JAAGMB010000700.1"/>
</dbReference>
<dbReference type="GO" id="GO:0005829">
    <property type="term" value="C:cytosol"/>
    <property type="evidence" value="ECO:0007669"/>
    <property type="project" value="TreeGrafter"/>
</dbReference>
<feature type="compositionally biased region" description="Acidic residues" evidence="8">
    <location>
        <begin position="138"/>
        <end position="148"/>
    </location>
</feature>
<feature type="domain" description="Response regulatory" evidence="9">
    <location>
        <begin position="2"/>
        <end position="115"/>
    </location>
</feature>
<dbReference type="Gene3D" id="1.10.10.10">
    <property type="entry name" value="Winged helix-like DNA-binding domain superfamily/Winged helix DNA-binding domain"/>
    <property type="match status" value="1"/>
</dbReference>
<feature type="modified residue" description="4-aspartylphosphate" evidence="6">
    <location>
        <position position="51"/>
    </location>
</feature>